<dbReference type="EnsemblMetazoa" id="G30771.1">
    <property type="protein sequence ID" value="G30771.1:cds"/>
    <property type="gene ID" value="G30771"/>
</dbReference>
<dbReference type="AlphaFoldDB" id="A0A8W8M0V8"/>
<sequence>MPPKKKARRNDVARGQVPPPTPPTAVQMGGKGPKNIGESVDQPIMVNSVEVTAPVFGELKPVAATIPASALGTLLDNVFIDCVPLGASVSSELKLKIWNNEFVDLKNVLPTSGDGPLSIVVQAGKMELHQAASNKTPIIIHQWTDAFLTFTLENVG</sequence>
<accession>A0A8W8M0V8</accession>
<feature type="region of interest" description="Disordered" evidence="1">
    <location>
        <begin position="1"/>
        <end position="34"/>
    </location>
</feature>
<dbReference type="Proteomes" id="UP000005408">
    <property type="component" value="Unassembled WGS sequence"/>
</dbReference>
<reference evidence="2" key="1">
    <citation type="submission" date="2022-08" db="UniProtKB">
        <authorList>
            <consortium name="EnsemblMetazoa"/>
        </authorList>
    </citation>
    <scope>IDENTIFICATION</scope>
    <source>
        <strain evidence="2">05x7-T-G4-1.051#20</strain>
    </source>
</reference>
<keyword evidence="3" id="KW-1185">Reference proteome</keyword>
<evidence type="ECO:0000313" key="2">
    <source>
        <dbReference type="EnsemblMetazoa" id="G30771.1:cds"/>
    </source>
</evidence>
<evidence type="ECO:0000313" key="3">
    <source>
        <dbReference type="Proteomes" id="UP000005408"/>
    </source>
</evidence>
<proteinExistence type="predicted"/>
<evidence type="ECO:0000256" key="1">
    <source>
        <dbReference type="SAM" id="MobiDB-lite"/>
    </source>
</evidence>
<protein>
    <submittedName>
        <fullName evidence="2">Uncharacterized protein</fullName>
    </submittedName>
</protein>
<organism evidence="2 3">
    <name type="scientific">Magallana gigas</name>
    <name type="common">Pacific oyster</name>
    <name type="synonym">Crassostrea gigas</name>
    <dbReference type="NCBI Taxonomy" id="29159"/>
    <lineage>
        <taxon>Eukaryota</taxon>
        <taxon>Metazoa</taxon>
        <taxon>Spiralia</taxon>
        <taxon>Lophotrochozoa</taxon>
        <taxon>Mollusca</taxon>
        <taxon>Bivalvia</taxon>
        <taxon>Autobranchia</taxon>
        <taxon>Pteriomorphia</taxon>
        <taxon>Ostreida</taxon>
        <taxon>Ostreoidea</taxon>
        <taxon>Ostreidae</taxon>
        <taxon>Magallana</taxon>
    </lineage>
</organism>
<name>A0A8W8M0V8_MAGGI</name>